<sequence>MEEERGTIQEERGTMWTDKSEFTTIMKFDQSIIAGEDKIKAMDVEIEDIKAQILLLEERVRKVQQEKSQLEDGCSKCKEKKSGIVSR</sequence>
<dbReference type="AlphaFoldDB" id="G7LI72"/>
<dbReference type="PaxDb" id="3880-AET01622"/>
<dbReference type="EMBL" id="CM001224">
    <property type="protein sequence ID" value="AET01622.1"/>
    <property type="molecule type" value="Genomic_DNA"/>
</dbReference>
<reference evidence="3" key="3">
    <citation type="submission" date="2015-04" db="UniProtKB">
        <authorList>
            <consortium name="EnsemblPlants"/>
        </authorList>
    </citation>
    <scope>IDENTIFICATION</scope>
    <source>
        <strain evidence="3">cv. Jemalong A17</strain>
    </source>
</reference>
<proteinExistence type="predicted"/>
<dbReference type="HOGENOM" id="CLU_2486841_0_0_1"/>
<name>G7LI72_MEDTR</name>
<protein>
    <submittedName>
        <fullName evidence="2 3">Uncharacterized protein</fullName>
    </submittedName>
</protein>
<accession>G7LI72</accession>
<organism evidence="2 4">
    <name type="scientific">Medicago truncatula</name>
    <name type="common">Barrel medic</name>
    <name type="synonym">Medicago tribuloides</name>
    <dbReference type="NCBI Taxonomy" id="3880"/>
    <lineage>
        <taxon>Eukaryota</taxon>
        <taxon>Viridiplantae</taxon>
        <taxon>Streptophyta</taxon>
        <taxon>Embryophyta</taxon>
        <taxon>Tracheophyta</taxon>
        <taxon>Spermatophyta</taxon>
        <taxon>Magnoliopsida</taxon>
        <taxon>eudicotyledons</taxon>
        <taxon>Gunneridae</taxon>
        <taxon>Pentapetalae</taxon>
        <taxon>rosids</taxon>
        <taxon>fabids</taxon>
        <taxon>Fabales</taxon>
        <taxon>Fabaceae</taxon>
        <taxon>Papilionoideae</taxon>
        <taxon>50 kb inversion clade</taxon>
        <taxon>NPAAA clade</taxon>
        <taxon>Hologalegina</taxon>
        <taxon>IRL clade</taxon>
        <taxon>Trifolieae</taxon>
        <taxon>Medicago</taxon>
    </lineage>
</organism>
<reference evidence="2 4" key="2">
    <citation type="journal article" date="2014" name="BMC Genomics">
        <title>An improved genome release (version Mt4.0) for the model legume Medicago truncatula.</title>
        <authorList>
            <person name="Tang H."/>
            <person name="Krishnakumar V."/>
            <person name="Bidwell S."/>
            <person name="Rosen B."/>
            <person name="Chan A."/>
            <person name="Zhou S."/>
            <person name="Gentzbittel L."/>
            <person name="Childs K.L."/>
            <person name="Yandell M."/>
            <person name="Gundlach H."/>
            <person name="Mayer K.F."/>
            <person name="Schwartz D.C."/>
            <person name="Town C.D."/>
        </authorList>
    </citation>
    <scope>GENOME REANNOTATION</scope>
    <source>
        <strain evidence="3 4">cv. Jemalong A17</strain>
    </source>
</reference>
<feature type="coiled-coil region" evidence="1">
    <location>
        <begin position="39"/>
        <end position="80"/>
    </location>
</feature>
<keyword evidence="4" id="KW-1185">Reference proteome</keyword>
<dbReference type="Proteomes" id="UP000002051">
    <property type="component" value="Chromosome 8"/>
</dbReference>
<evidence type="ECO:0000313" key="4">
    <source>
        <dbReference type="Proteomes" id="UP000002051"/>
    </source>
</evidence>
<evidence type="ECO:0000313" key="2">
    <source>
        <dbReference type="EMBL" id="AET01622.1"/>
    </source>
</evidence>
<evidence type="ECO:0000313" key="3">
    <source>
        <dbReference type="EnsemblPlants" id="AET01622"/>
    </source>
</evidence>
<reference evidence="2 4" key="1">
    <citation type="journal article" date="2011" name="Nature">
        <title>The Medicago genome provides insight into the evolution of rhizobial symbioses.</title>
        <authorList>
            <person name="Young N.D."/>
            <person name="Debelle F."/>
            <person name="Oldroyd G.E."/>
            <person name="Geurts R."/>
            <person name="Cannon S.B."/>
            <person name="Udvardi M.K."/>
            <person name="Benedito V.A."/>
            <person name="Mayer K.F."/>
            <person name="Gouzy J."/>
            <person name="Schoof H."/>
            <person name="Van de Peer Y."/>
            <person name="Proost S."/>
            <person name="Cook D.R."/>
            <person name="Meyers B.C."/>
            <person name="Spannagl M."/>
            <person name="Cheung F."/>
            <person name="De Mita S."/>
            <person name="Krishnakumar V."/>
            <person name="Gundlach H."/>
            <person name="Zhou S."/>
            <person name="Mudge J."/>
            <person name="Bharti A.K."/>
            <person name="Murray J.D."/>
            <person name="Naoumkina M.A."/>
            <person name="Rosen B."/>
            <person name="Silverstein K.A."/>
            <person name="Tang H."/>
            <person name="Rombauts S."/>
            <person name="Zhao P.X."/>
            <person name="Zhou P."/>
            <person name="Barbe V."/>
            <person name="Bardou P."/>
            <person name="Bechner M."/>
            <person name="Bellec A."/>
            <person name="Berger A."/>
            <person name="Berges H."/>
            <person name="Bidwell S."/>
            <person name="Bisseling T."/>
            <person name="Choisne N."/>
            <person name="Couloux A."/>
            <person name="Denny R."/>
            <person name="Deshpande S."/>
            <person name="Dai X."/>
            <person name="Doyle J.J."/>
            <person name="Dudez A.M."/>
            <person name="Farmer A.D."/>
            <person name="Fouteau S."/>
            <person name="Franken C."/>
            <person name="Gibelin C."/>
            <person name="Gish J."/>
            <person name="Goldstein S."/>
            <person name="Gonzalez A.J."/>
            <person name="Green P.J."/>
            <person name="Hallab A."/>
            <person name="Hartog M."/>
            <person name="Hua A."/>
            <person name="Humphray S.J."/>
            <person name="Jeong D.H."/>
            <person name="Jing Y."/>
            <person name="Jocker A."/>
            <person name="Kenton S.M."/>
            <person name="Kim D.J."/>
            <person name="Klee K."/>
            <person name="Lai H."/>
            <person name="Lang C."/>
            <person name="Lin S."/>
            <person name="Macmil S.L."/>
            <person name="Magdelenat G."/>
            <person name="Matthews L."/>
            <person name="McCorrison J."/>
            <person name="Monaghan E.L."/>
            <person name="Mun J.H."/>
            <person name="Najar F.Z."/>
            <person name="Nicholson C."/>
            <person name="Noirot C."/>
            <person name="O'Bleness M."/>
            <person name="Paule C.R."/>
            <person name="Poulain J."/>
            <person name="Prion F."/>
            <person name="Qin B."/>
            <person name="Qu C."/>
            <person name="Retzel E.F."/>
            <person name="Riddle C."/>
            <person name="Sallet E."/>
            <person name="Samain S."/>
            <person name="Samson N."/>
            <person name="Sanders I."/>
            <person name="Saurat O."/>
            <person name="Scarpelli C."/>
            <person name="Schiex T."/>
            <person name="Segurens B."/>
            <person name="Severin A.J."/>
            <person name="Sherrier D.J."/>
            <person name="Shi R."/>
            <person name="Sims S."/>
            <person name="Singer S.R."/>
            <person name="Sinharoy S."/>
            <person name="Sterck L."/>
            <person name="Viollet A."/>
            <person name="Wang B.B."/>
            <person name="Wang K."/>
            <person name="Wang M."/>
            <person name="Wang X."/>
            <person name="Warfsmann J."/>
            <person name="Weissenbach J."/>
            <person name="White D.D."/>
            <person name="White J.D."/>
            <person name="Wiley G.B."/>
            <person name="Wincker P."/>
            <person name="Xing Y."/>
            <person name="Yang L."/>
            <person name="Yao Z."/>
            <person name="Ying F."/>
            <person name="Zhai J."/>
            <person name="Zhou L."/>
            <person name="Zuber A."/>
            <person name="Denarie J."/>
            <person name="Dixon R.A."/>
            <person name="May G.D."/>
            <person name="Schwartz D.C."/>
            <person name="Rogers J."/>
            <person name="Quetier F."/>
            <person name="Town C.D."/>
            <person name="Roe B.A."/>
        </authorList>
    </citation>
    <scope>NUCLEOTIDE SEQUENCE [LARGE SCALE GENOMIC DNA]</scope>
    <source>
        <strain evidence="2">A17</strain>
        <strain evidence="3 4">cv. Jemalong A17</strain>
    </source>
</reference>
<evidence type="ECO:0000256" key="1">
    <source>
        <dbReference type="SAM" id="Coils"/>
    </source>
</evidence>
<keyword evidence="1" id="KW-0175">Coiled coil</keyword>
<dbReference type="EnsemblPlants" id="AET01622">
    <property type="protein sequence ID" value="AET01622"/>
    <property type="gene ID" value="MTR_8g018140"/>
</dbReference>
<gene>
    <name evidence="2" type="ordered locus">MTR_8g018140</name>
</gene>